<dbReference type="InterPro" id="IPR001005">
    <property type="entry name" value="SANT/Myb"/>
</dbReference>
<dbReference type="PROSITE" id="PS50090">
    <property type="entry name" value="MYB_LIKE"/>
    <property type="match status" value="2"/>
</dbReference>
<evidence type="ECO:0000256" key="4">
    <source>
        <dbReference type="ARBA" id="ARBA00023125"/>
    </source>
</evidence>
<feature type="domain" description="HTH myb-type" evidence="8">
    <location>
        <begin position="82"/>
        <end position="136"/>
    </location>
</feature>
<dbReference type="PANTHER" id="PTHR47997">
    <property type="entry name" value="MYB DOMAIN PROTEIN 55"/>
    <property type="match status" value="1"/>
</dbReference>
<keyword evidence="4" id="KW-0238">DNA-binding</keyword>
<comment type="subcellular location">
    <subcellularLocation>
        <location evidence="1">Nucleus</location>
    </subcellularLocation>
</comment>
<dbReference type="CDD" id="cd00167">
    <property type="entry name" value="SANT"/>
    <property type="match status" value="2"/>
</dbReference>
<keyword evidence="3" id="KW-0805">Transcription regulation</keyword>
<dbReference type="Gene3D" id="1.10.10.60">
    <property type="entry name" value="Homeodomain-like"/>
    <property type="match status" value="2"/>
</dbReference>
<dbReference type="EMBL" id="JBBWWR010000019">
    <property type="protein sequence ID" value="KAK8941717.1"/>
    <property type="molecule type" value="Genomic_DNA"/>
</dbReference>
<name>A0ABR2LJH2_9ASPA</name>
<comment type="caution">
    <text evidence="9">The sequence shown here is derived from an EMBL/GenBank/DDBJ whole genome shotgun (WGS) entry which is preliminary data.</text>
</comment>
<gene>
    <name evidence="9" type="primary">MYB86</name>
    <name evidence="9" type="ORF">KSP40_PGU000108</name>
</gene>
<dbReference type="SMART" id="SM00717">
    <property type="entry name" value="SANT"/>
    <property type="match status" value="2"/>
</dbReference>
<evidence type="ECO:0000256" key="1">
    <source>
        <dbReference type="ARBA" id="ARBA00004123"/>
    </source>
</evidence>
<keyword evidence="10" id="KW-1185">Reference proteome</keyword>
<evidence type="ECO:0000313" key="9">
    <source>
        <dbReference type="EMBL" id="KAK8941717.1"/>
    </source>
</evidence>
<evidence type="ECO:0000259" key="8">
    <source>
        <dbReference type="PROSITE" id="PS51294"/>
    </source>
</evidence>
<evidence type="ECO:0000256" key="3">
    <source>
        <dbReference type="ARBA" id="ARBA00023015"/>
    </source>
</evidence>
<dbReference type="InterPro" id="IPR009057">
    <property type="entry name" value="Homeodomain-like_sf"/>
</dbReference>
<keyword evidence="6" id="KW-0539">Nucleus</keyword>
<reference evidence="9 10" key="1">
    <citation type="journal article" date="2022" name="Nat. Plants">
        <title>Genomes of leafy and leafless Platanthera orchids illuminate the evolution of mycoheterotrophy.</title>
        <authorList>
            <person name="Li M.H."/>
            <person name="Liu K.W."/>
            <person name="Li Z."/>
            <person name="Lu H.C."/>
            <person name="Ye Q.L."/>
            <person name="Zhang D."/>
            <person name="Wang J.Y."/>
            <person name="Li Y.F."/>
            <person name="Zhong Z.M."/>
            <person name="Liu X."/>
            <person name="Yu X."/>
            <person name="Liu D.K."/>
            <person name="Tu X.D."/>
            <person name="Liu B."/>
            <person name="Hao Y."/>
            <person name="Liao X.Y."/>
            <person name="Jiang Y.T."/>
            <person name="Sun W.H."/>
            <person name="Chen J."/>
            <person name="Chen Y.Q."/>
            <person name="Ai Y."/>
            <person name="Zhai J.W."/>
            <person name="Wu S.S."/>
            <person name="Zhou Z."/>
            <person name="Hsiao Y.Y."/>
            <person name="Wu W.L."/>
            <person name="Chen Y.Y."/>
            <person name="Lin Y.F."/>
            <person name="Hsu J.L."/>
            <person name="Li C.Y."/>
            <person name="Wang Z.W."/>
            <person name="Zhao X."/>
            <person name="Zhong W.Y."/>
            <person name="Ma X.K."/>
            <person name="Ma L."/>
            <person name="Huang J."/>
            <person name="Chen G.Z."/>
            <person name="Huang M.Z."/>
            <person name="Huang L."/>
            <person name="Peng D.H."/>
            <person name="Luo Y.B."/>
            <person name="Zou S.Q."/>
            <person name="Chen S.P."/>
            <person name="Lan S."/>
            <person name="Tsai W.C."/>
            <person name="Van de Peer Y."/>
            <person name="Liu Z.J."/>
        </authorList>
    </citation>
    <scope>NUCLEOTIDE SEQUENCE [LARGE SCALE GENOMIC DNA]</scope>
    <source>
        <strain evidence="9">Lor288</strain>
    </source>
</reference>
<evidence type="ECO:0000259" key="7">
    <source>
        <dbReference type="PROSITE" id="PS50090"/>
    </source>
</evidence>
<proteinExistence type="predicted"/>
<dbReference type="PANTHER" id="PTHR47997:SF87">
    <property type="entry name" value="TRANSCRIPTION FACTOR MYB26"/>
    <property type="match status" value="1"/>
</dbReference>
<dbReference type="Pfam" id="PF00249">
    <property type="entry name" value="Myb_DNA-binding"/>
    <property type="match status" value="2"/>
</dbReference>
<evidence type="ECO:0000256" key="2">
    <source>
        <dbReference type="ARBA" id="ARBA00022737"/>
    </source>
</evidence>
<feature type="domain" description="HTH myb-type" evidence="8">
    <location>
        <begin position="9"/>
        <end position="81"/>
    </location>
</feature>
<dbReference type="InterPro" id="IPR017930">
    <property type="entry name" value="Myb_dom"/>
</dbReference>
<dbReference type="Proteomes" id="UP001412067">
    <property type="component" value="Unassembled WGS sequence"/>
</dbReference>
<dbReference type="PROSITE" id="PS51294">
    <property type="entry name" value="HTH_MYB"/>
    <property type="match status" value="2"/>
</dbReference>
<dbReference type="SUPFAM" id="SSF46689">
    <property type="entry name" value="Homeodomain-like"/>
    <property type="match status" value="1"/>
</dbReference>
<evidence type="ECO:0000256" key="5">
    <source>
        <dbReference type="ARBA" id="ARBA00023163"/>
    </source>
</evidence>
<dbReference type="InterPro" id="IPR051953">
    <property type="entry name" value="Plant_SW-associated_TFs"/>
</dbReference>
<keyword evidence="5" id="KW-0804">Transcription</keyword>
<organism evidence="9 10">
    <name type="scientific">Platanthera guangdongensis</name>
    <dbReference type="NCBI Taxonomy" id="2320717"/>
    <lineage>
        <taxon>Eukaryota</taxon>
        <taxon>Viridiplantae</taxon>
        <taxon>Streptophyta</taxon>
        <taxon>Embryophyta</taxon>
        <taxon>Tracheophyta</taxon>
        <taxon>Spermatophyta</taxon>
        <taxon>Magnoliopsida</taxon>
        <taxon>Liliopsida</taxon>
        <taxon>Asparagales</taxon>
        <taxon>Orchidaceae</taxon>
        <taxon>Orchidoideae</taxon>
        <taxon>Orchideae</taxon>
        <taxon>Orchidinae</taxon>
        <taxon>Platanthera</taxon>
    </lineage>
</organism>
<evidence type="ECO:0000256" key="6">
    <source>
        <dbReference type="ARBA" id="ARBA00023242"/>
    </source>
</evidence>
<protein>
    <submittedName>
        <fullName evidence="9">Transcription factor MYB86</fullName>
    </submittedName>
</protein>
<feature type="domain" description="Myb-like" evidence="7">
    <location>
        <begin position="9"/>
        <end position="81"/>
    </location>
</feature>
<sequence>MKHHLCCNKQKIRRGLWSPEEDEKLIQYISTYGHGCWSSVPRRAGSVWGDLFSPVKRLRSHLNLGLQRCGKSCRLRWINYLRPDLKRGSFSPHEETLIIELHRALGNRWAQIAKHLPGRTDNEVKNFWNSTIKKKLISQAVEGLSVNPHDLLPFPAASPPEGLLPNSSYFSNVQDQLQPFNYLPNSDQIYQHLQYLPLHDLEKAVPAPQLLQISSSQDQNEPAMSGVDRFDPQQLISEPKGGLVDPTKIVISMENEQISNVQECFSCQSPLPYLERSHIGYSSLMEYMYVLMWPASIAEVTCDDINSCNSFFHPYLLR</sequence>
<keyword evidence="2" id="KW-0677">Repeat</keyword>
<feature type="domain" description="Myb-like" evidence="7">
    <location>
        <begin position="82"/>
        <end position="132"/>
    </location>
</feature>
<evidence type="ECO:0000313" key="10">
    <source>
        <dbReference type="Proteomes" id="UP001412067"/>
    </source>
</evidence>
<accession>A0ABR2LJH2</accession>